<feature type="signal peptide" evidence="2">
    <location>
        <begin position="1"/>
        <end position="21"/>
    </location>
</feature>
<comment type="caution">
    <text evidence="4">The sequence shown here is derived from an EMBL/GenBank/DDBJ whole genome shotgun (WGS) entry which is preliminary data.</text>
</comment>
<feature type="domain" description="Anti-sigma K factor RskA C-terminal" evidence="3">
    <location>
        <begin position="31"/>
        <end position="102"/>
    </location>
</feature>
<dbReference type="PROSITE" id="PS51257">
    <property type="entry name" value="PROKAR_LIPOPROTEIN"/>
    <property type="match status" value="1"/>
</dbReference>
<keyword evidence="5" id="KW-1185">Reference proteome</keyword>
<evidence type="ECO:0000313" key="5">
    <source>
        <dbReference type="Proteomes" id="UP001597459"/>
    </source>
</evidence>
<dbReference type="Pfam" id="PF10099">
    <property type="entry name" value="RskA_C"/>
    <property type="match status" value="1"/>
</dbReference>
<dbReference type="RefSeq" id="WP_176030069.1">
    <property type="nucleotide sequence ID" value="NZ_JBHSJV010000001.1"/>
</dbReference>
<reference evidence="5" key="1">
    <citation type="journal article" date="2019" name="Int. J. Syst. Evol. Microbiol.">
        <title>The Global Catalogue of Microorganisms (GCM) 10K type strain sequencing project: providing services to taxonomists for standard genome sequencing and annotation.</title>
        <authorList>
            <consortium name="The Broad Institute Genomics Platform"/>
            <consortium name="The Broad Institute Genome Sequencing Center for Infectious Disease"/>
            <person name="Wu L."/>
            <person name="Ma J."/>
        </authorList>
    </citation>
    <scope>NUCLEOTIDE SEQUENCE [LARGE SCALE GENOMIC DNA]</scope>
    <source>
        <strain evidence="5">KCTC 42423</strain>
    </source>
</reference>
<evidence type="ECO:0000256" key="2">
    <source>
        <dbReference type="SAM" id="SignalP"/>
    </source>
</evidence>
<evidence type="ECO:0000313" key="4">
    <source>
        <dbReference type="EMBL" id="MFD2592957.1"/>
    </source>
</evidence>
<sequence>MIQKIKSITLALLAGAVVACSGDDDSAPPTATLTLDTIGLEALTGGTSYQGWLVVEGKVVPTEKFTDPAGKKTFTLLASDLEKATEFSITIEPVGDSDNTPSKAKILKGTFSGNSAQLDFNSVVGNLSNTSGEFFLDTPTDTDPSNQEFGIWFMKGSGAGLVLPELGEGWRYEGWVAFDNVTVSTGTFSKVDVTDDANFFKGSGGTVPTFPGEDFLVKPSQIPLTGIIFPASVVGKKVYITVEPYEDNDPKPFFIKPLSGTAGLTVGSNNPVQMSSNNAVPTGRVTR</sequence>
<accession>A0ABW5NBM6</accession>
<evidence type="ECO:0000259" key="3">
    <source>
        <dbReference type="Pfam" id="PF10099"/>
    </source>
</evidence>
<dbReference type="InterPro" id="IPR018764">
    <property type="entry name" value="RskA_C"/>
</dbReference>
<evidence type="ECO:0000256" key="1">
    <source>
        <dbReference type="SAM" id="MobiDB-lite"/>
    </source>
</evidence>
<gene>
    <name evidence="4" type="ORF">ACFSTE_19115</name>
</gene>
<feature type="region of interest" description="Disordered" evidence="1">
    <location>
        <begin position="266"/>
        <end position="287"/>
    </location>
</feature>
<dbReference type="Proteomes" id="UP001597459">
    <property type="component" value="Unassembled WGS sequence"/>
</dbReference>
<organism evidence="4 5">
    <name type="scientific">Aquimarina hainanensis</name>
    <dbReference type="NCBI Taxonomy" id="1578017"/>
    <lineage>
        <taxon>Bacteria</taxon>
        <taxon>Pseudomonadati</taxon>
        <taxon>Bacteroidota</taxon>
        <taxon>Flavobacteriia</taxon>
        <taxon>Flavobacteriales</taxon>
        <taxon>Flavobacteriaceae</taxon>
        <taxon>Aquimarina</taxon>
    </lineage>
</organism>
<name>A0ABW5NBM6_9FLAO</name>
<proteinExistence type="predicted"/>
<protein>
    <submittedName>
        <fullName evidence="4">Anti-sigma factor</fullName>
    </submittedName>
</protein>
<dbReference type="EMBL" id="JBHULX010000039">
    <property type="protein sequence ID" value="MFD2592957.1"/>
    <property type="molecule type" value="Genomic_DNA"/>
</dbReference>
<feature type="compositionally biased region" description="Polar residues" evidence="1">
    <location>
        <begin position="266"/>
        <end position="280"/>
    </location>
</feature>
<feature type="chain" id="PRO_5047542003" evidence="2">
    <location>
        <begin position="22"/>
        <end position="287"/>
    </location>
</feature>
<keyword evidence="2" id="KW-0732">Signal</keyword>